<dbReference type="RefSeq" id="WP_280943502.1">
    <property type="nucleotide sequence ID" value="NZ_JARYGX010000025.1"/>
</dbReference>
<reference evidence="1" key="1">
    <citation type="journal article" date="2007" name="Int. J. Syst. Evol. Microbiol.">
        <title>Luteimonas composti sp. nov., a moderately thermophilic bacterium isolated from food waste.</title>
        <authorList>
            <person name="Young C.C."/>
            <person name="Kampfer P."/>
            <person name="Chen W.M."/>
            <person name="Yen W.S."/>
            <person name="Arun A.B."/>
            <person name="Lai W.A."/>
            <person name="Shen F.T."/>
            <person name="Rekha P.D."/>
            <person name="Lin K.Y."/>
            <person name="Chou J.H."/>
        </authorList>
    </citation>
    <scope>NUCLEOTIDE SEQUENCE</scope>
    <source>
        <strain evidence="1">CC-YY355</strain>
    </source>
</reference>
<keyword evidence="2" id="KW-1185">Reference proteome</keyword>
<dbReference type="SUPFAM" id="SSF55729">
    <property type="entry name" value="Acyl-CoA N-acyltransferases (Nat)"/>
    <property type="match status" value="1"/>
</dbReference>
<gene>
    <name evidence="1" type="ORF">QF205_14590</name>
</gene>
<evidence type="ECO:0008006" key="3">
    <source>
        <dbReference type="Google" id="ProtNLM"/>
    </source>
</evidence>
<dbReference type="Gene3D" id="3.40.630.30">
    <property type="match status" value="1"/>
</dbReference>
<comment type="caution">
    <text evidence="1">The sequence shown here is derived from an EMBL/GenBank/DDBJ whole genome shotgun (WGS) entry which is preliminary data.</text>
</comment>
<dbReference type="InterPro" id="IPR016181">
    <property type="entry name" value="Acyl_CoA_acyltransferase"/>
</dbReference>
<sequence length="344" mass="37821">MAANPAYTVHVADVERDRELILGLWRGNLGDESRMARKYDWFYRECPYGAPLTLLLRHEESGAWVGVATAGPRQMMLGGKLVQAGVLVDLAVLPAHRSLFPALSLQMALMEAGAKRFELMYGFPNPKAAAVFKRVGYVPLCKLVRHARVVRHVGYVRRRLPAPLAWPAGLLLDAVDQVRLAGRSAGTRGEWLEHADETLSSLWSPDRAGDGPVSIRDLTFLRWRFDQSPLVDVRYLLVRGRDGTPLAWFACESREGVLYVHDFWAARGVAGPSRAEVATLLRCARDGGHTAVSIELGAAAAGEGLLGNGFVPREPRPVFWHPCGETLEAVAPADLWLTAADEDE</sequence>
<proteinExistence type="predicted"/>
<dbReference type="Proteomes" id="UP001160550">
    <property type="component" value="Unassembled WGS sequence"/>
</dbReference>
<reference evidence="1" key="2">
    <citation type="submission" date="2023-04" db="EMBL/GenBank/DDBJ databases">
        <authorList>
            <person name="Sun J.-Q."/>
        </authorList>
    </citation>
    <scope>NUCLEOTIDE SEQUENCE</scope>
    <source>
        <strain evidence="1">CC-YY355</strain>
    </source>
</reference>
<protein>
    <recommendedName>
        <fullName evidence="3">GNAT family N-acetyltransferase</fullName>
    </recommendedName>
</protein>
<organism evidence="1 2">
    <name type="scientific">Luteimonas composti</name>
    <dbReference type="NCBI Taxonomy" id="398257"/>
    <lineage>
        <taxon>Bacteria</taxon>
        <taxon>Pseudomonadati</taxon>
        <taxon>Pseudomonadota</taxon>
        <taxon>Gammaproteobacteria</taxon>
        <taxon>Lysobacterales</taxon>
        <taxon>Lysobacteraceae</taxon>
        <taxon>Luteimonas</taxon>
    </lineage>
</organism>
<name>A0ABT6MUK0_9GAMM</name>
<evidence type="ECO:0000313" key="1">
    <source>
        <dbReference type="EMBL" id="MDH7454287.1"/>
    </source>
</evidence>
<dbReference type="EMBL" id="JARYGX010000025">
    <property type="protein sequence ID" value="MDH7454287.1"/>
    <property type="molecule type" value="Genomic_DNA"/>
</dbReference>
<evidence type="ECO:0000313" key="2">
    <source>
        <dbReference type="Proteomes" id="UP001160550"/>
    </source>
</evidence>
<accession>A0ABT6MUK0</accession>